<accession>A0ABX2PV88</accession>
<reference evidence="1 2" key="1">
    <citation type="submission" date="2020-06" db="EMBL/GenBank/DDBJ databases">
        <authorList>
            <person name="Cao W.R."/>
        </authorList>
    </citation>
    <scope>NUCLEOTIDE SEQUENCE [LARGE SCALE GENOMIC DNA]</scope>
    <source>
        <strain evidence="1 2">B1Z28</strain>
    </source>
</reference>
<dbReference type="Proteomes" id="UP000630805">
    <property type="component" value="Unassembled WGS sequence"/>
</dbReference>
<dbReference type="InterPro" id="IPR021295">
    <property type="entry name" value="DUF2867"/>
</dbReference>
<gene>
    <name evidence="1" type="ORF">HW561_14725</name>
</gene>
<evidence type="ECO:0000313" key="1">
    <source>
        <dbReference type="EMBL" id="NVO57047.1"/>
    </source>
</evidence>
<protein>
    <submittedName>
        <fullName evidence="1">DUF2867 domain-containing protein</fullName>
    </submittedName>
</protein>
<comment type="caution">
    <text evidence="1">The sequence shown here is derived from an EMBL/GenBank/DDBJ whole genome shotgun (WGS) entry which is preliminary data.</text>
</comment>
<name>A0ABX2PV88_9RHOB</name>
<organism evidence="1 2">
    <name type="scientific">Ruegeria haliotis</name>
    <dbReference type="NCBI Taxonomy" id="2747601"/>
    <lineage>
        <taxon>Bacteria</taxon>
        <taxon>Pseudomonadati</taxon>
        <taxon>Pseudomonadota</taxon>
        <taxon>Alphaproteobacteria</taxon>
        <taxon>Rhodobacterales</taxon>
        <taxon>Roseobacteraceae</taxon>
        <taxon>Ruegeria</taxon>
    </lineage>
</organism>
<dbReference type="EMBL" id="JABXWT010000008">
    <property type="protein sequence ID" value="NVO57047.1"/>
    <property type="molecule type" value="Genomic_DNA"/>
</dbReference>
<keyword evidence="2" id="KW-1185">Reference proteome</keyword>
<dbReference type="Pfam" id="PF11066">
    <property type="entry name" value="DUF2867"/>
    <property type="match status" value="1"/>
</dbReference>
<proteinExistence type="predicted"/>
<dbReference type="RefSeq" id="WP_176866071.1">
    <property type="nucleotide sequence ID" value="NZ_JABXWT010000008.1"/>
</dbReference>
<sequence length="161" mass="18128">MINLADTNARILEPVPELDYFDTQSVQLCHEITPLAAWNFIMEEPKPILKLAFWVRDAVSGMFGVKPIKGFSGNAVQAVTVGDHLDFFLVEYSDEKSLVLTARDRHLDVMTCVSTNGPTVTVTSSVRAHNWFGHAYMIPVGVAHRWIVRSDLKCLQRRVTK</sequence>
<evidence type="ECO:0000313" key="2">
    <source>
        <dbReference type="Proteomes" id="UP000630805"/>
    </source>
</evidence>